<protein>
    <submittedName>
        <fullName evidence="3">Plectin-like protein</fullName>
    </submittedName>
</protein>
<evidence type="ECO:0000313" key="3">
    <source>
        <dbReference type="EMBL" id="RNF09971.1"/>
    </source>
</evidence>
<feature type="region of interest" description="Disordered" evidence="2">
    <location>
        <begin position="205"/>
        <end position="225"/>
    </location>
</feature>
<feature type="coiled-coil region" evidence="1">
    <location>
        <begin position="302"/>
        <end position="424"/>
    </location>
</feature>
<sequence>MSTASQEEDVLVNAPERPQTDAIEDARDTVKHGEEGGGSSSTFCNGPTPPHLEEAMCMTAEALAAAEAQREKLHLHQVRQSVLEQEVAALRSGLKNLVQGPGQHTSQQAYEVEMKLRTVEAAAQGHCAAGTEGELRPPEESSEVLYRSISSCDSLLQLLQERVTRLESRQKVMEGHADKEFNEKMEKHMKSIAETHVRRVLREEQQEGPNNDTVNTATQESTAATGSLDTRSLRVDINELRQDLHSCIVEMEKVMDQQQRLVARLHSCMSTVQRHQTEIVGLSEQQKMSIGFYMERLETQQATAMARQEKQLAAKLELLQEKMVLEVRRMHELEEDVIVRADQQRLSEVTVALDLLRNELRIAVERQRGEMKSALEQISEMERRVERDGVSQMGSEIARQIEAAQQAQDAATNATQRLLQSTQEDLQRMQNGLNDNAVLMQEQSRRLQESLETRLTDEAHRLKAFTSDATLRLQQQVEEEVQRFMHITEQESLASMQQEIHRVNIALRALEEEQWALHGMMLNLSVPSRMIASLDHRMNVLQEDVRSLYAKLENIQSAGSPALSQQLLAKQQRMLQEDLLEVKSRLRRCEKCCSDSEAALRNQEASVSHSFRSSKFPHISVTQPITPKQELLTTSSRKLGQAGDVAAGVTP</sequence>
<evidence type="ECO:0000313" key="4">
    <source>
        <dbReference type="Proteomes" id="UP000283634"/>
    </source>
</evidence>
<dbReference type="OMA" id="FMHITEQ"/>
<dbReference type="OrthoDB" id="247880at2759"/>
<keyword evidence="1" id="KW-0175">Coiled coil</keyword>
<organism evidence="3 4">
    <name type="scientific">Trypanosoma rangeli</name>
    <dbReference type="NCBI Taxonomy" id="5698"/>
    <lineage>
        <taxon>Eukaryota</taxon>
        <taxon>Discoba</taxon>
        <taxon>Euglenozoa</taxon>
        <taxon>Kinetoplastea</taxon>
        <taxon>Metakinetoplastina</taxon>
        <taxon>Trypanosomatida</taxon>
        <taxon>Trypanosomatidae</taxon>
        <taxon>Trypanosoma</taxon>
        <taxon>Herpetosoma</taxon>
    </lineage>
</organism>
<evidence type="ECO:0000256" key="1">
    <source>
        <dbReference type="SAM" id="Coils"/>
    </source>
</evidence>
<accession>A0A3S5IS55</accession>
<feature type="compositionally biased region" description="Acidic residues" evidence="2">
    <location>
        <begin position="1"/>
        <end position="10"/>
    </location>
</feature>
<feature type="compositionally biased region" description="Polar residues" evidence="2">
    <location>
        <begin position="207"/>
        <end position="225"/>
    </location>
</feature>
<gene>
    <name evidence="3" type="ORF">TraAM80_01810</name>
</gene>
<dbReference type="GeneID" id="40325743"/>
<reference evidence="3 4" key="1">
    <citation type="journal article" date="2018" name="BMC Genomics">
        <title>Genomic comparison of Trypanosoma conorhini and Trypanosoma rangeli to Trypanosoma cruzi strains of high and low virulence.</title>
        <authorList>
            <person name="Bradwell K.R."/>
            <person name="Koparde V.N."/>
            <person name="Matveyev A.V."/>
            <person name="Serrano M.G."/>
            <person name="Alves J.M."/>
            <person name="Parikh H."/>
            <person name="Huang B."/>
            <person name="Lee V."/>
            <person name="Espinosa-Alvarez O."/>
            <person name="Ortiz P.A."/>
            <person name="Costa-Martins A.G."/>
            <person name="Teixeira M.M."/>
            <person name="Buck G.A."/>
        </authorList>
    </citation>
    <scope>NUCLEOTIDE SEQUENCE [LARGE SCALE GENOMIC DNA]</scope>
    <source>
        <strain evidence="3 4">AM80</strain>
    </source>
</reference>
<feature type="region of interest" description="Disordered" evidence="2">
    <location>
        <begin position="1"/>
        <end position="48"/>
    </location>
</feature>
<proteinExistence type="predicted"/>
<name>A0A3S5IS55_TRYRA</name>
<feature type="compositionally biased region" description="Basic and acidic residues" evidence="2">
    <location>
        <begin position="24"/>
        <end position="35"/>
    </location>
</feature>
<evidence type="ECO:0000256" key="2">
    <source>
        <dbReference type="SAM" id="MobiDB-lite"/>
    </source>
</evidence>
<dbReference type="Proteomes" id="UP000283634">
    <property type="component" value="Unassembled WGS sequence"/>
</dbReference>
<dbReference type="EMBL" id="MKGL01000039">
    <property type="protein sequence ID" value="RNF09971.1"/>
    <property type="molecule type" value="Genomic_DNA"/>
</dbReference>
<dbReference type="RefSeq" id="XP_029241281.1">
    <property type="nucleotide sequence ID" value="XM_029378838.1"/>
</dbReference>
<keyword evidence="4" id="KW-1185">Reference proteome</keyword>
<comment type="caution">
    <text evidence="3">The sequence shown here is derived from an EMBL/GenBank/DDBJ whole genome shotgun (WGS) entry which is preliminary data.</text>
</comment>
<dbReference type="AlphaFoldDB" id="A0A3S5IS55"/>